<dbReference type="Pfam" id="PF08241">
    <property type="entry name" value="Methyltransf_11"/>
    <property type="match status" value="1"/>
</dbReference>
<comment type="similarity">
    <text evidence="1">Belongs to the methyltransferase superfamily.</text>
</comment>
<dbReference type="PANTHER" id="PTHR44942:SF4">
    <property type="entry name" value="METHYLTRANSFERASE TYPE 11 DOMAIN-CONTAINING PROTEIN"/>
    <property type="match status" value="1"/>
</dbReference>
<organism evidence="5 6">
    <name type="scientific">Candidatus Kaiserbacteria bacterium CG10_big_fil_rev_8_21_14_0_10_45_20</name>
    <dbReference type="NCBI Taxonomy" id="1974607"/>
    <lineage>
        <taxon>Bacteria</taxon>
        <taxon>Candidatus Kaiseribacteriota</taxon>
    </lineage>
</organism>
<accession>A0A2H0UHJ4</accession>
<sequence length="241" mass="27485">MAKKKHKDFWNKEYAKRRGGIGGQDAHLALSTEPSEDLKKFTRFLMRHHGKVHLNVTTKAVDLGCGNGRNLLFLASDFGMRGVGYDTSEVAIQEAQKASGDLPVEFFVHSLAETIPLPDSSITIALDMMSSHVLRKAEREQLKEEVYRVLKPGGWLFFKSFLLEEDQNAHRLLQEHPGPEKGMYIHPEIGIPEYVWTEEGAVSFFETHFAVHKVEKSHKHTKKDGSAWKRRTITLYLEKSK</sequence>
<evidence type="ECO:0000259" key="4">
    <source>
        <dbReference type="Pfam" id="PF08241"/>
    </source>
</evidence>
<feature type="domain" description="Methyltransferase type 11" evidence="4">
    <location>
        <begin position="61"/>
        <end position="158"/>
    </location>
</feature>
<evidence type="ECO:0000256" key="3">
    <source>
        <dbReference type="ARBA" id="ARBA00022679"/>
    </source>
</evidence>
<dbReference type="Proteomes" id="UP000229315">
    <property type="component" value="Unassembled WGS sequence"/>
</dbReference>
<name>A0A2H0UHJ4_9BACT</name>
<protein>
    <recommendedName>
        <fullName evidence="4">Methyltransferase type 11 domain-containing protein</fullName>
    </recommendedName>
</protein>
<keyword evidence="2" id="KW-0489">Methyltransferase</keyword>
<dbReference type="AlphaFoldDB" id="A0A2H0UHJ4"/>
<dbReference type="InterPro" id="IPR051052">
    <property type="entry name" value="Diverse_substrate_MTase"/>
</dbReference>
<dbReference type="GO" id="GO:0032259">
    <property type="term" value="P:methylation"/>
    <property type="evidence" value="ECO:0007669"/>
    <property type="project" value="UniProtKB-KW"/>
</dbReference>
<dbReference type="PANTHER" id="PTHR44942">
    <property type="entry name" value="METHYLTRANSF_11 DOMAIN-CONTAINING PROTEIN"/>
    <property type="match status" value="1"/>
</dbReference>
<evidence type="ECO:0000313" key="5">
    <source>
        <dbReference type="EMBL" id="PIR85146.1"/>
    </source>
</evidence>
<comment type="caution">
    <text evidence="5">The sequence shown here is derived from an EMBL/GenBank/DDBJ whole genome shotgun (WGS) entry which is preliminary data.</text>
</comment>
<dbReference type="InterPro" id="IPR013216">
    <property type="entry name" value="Methyltransf_11"/>
</dbReference>
<dbReference type="EMBL" id="PFBH01000014">
    <property type="protein sequence ID" value="PIR85146.1"/>
    <property type="molecule type" value="Genomic_DNA"/>
</dbReference>
<reference evidence="6" key="1">
    <citation type="submission" date="2017-09" db="EMBL/GenBank/DDBJ databases">
        <title>Depth-based differentiation of microbial function through sediment-hosted aquifers and enrichment of novel symbionts in the deep terrestrial subsurface.</title>
        <authorList>
            <person name="Probst A.J."/>
            <person name="Ladd B."/>
            <person name="Jarett J.K."/>
            <person name="Geller-Mcgrath D.E."/>
            <person name="Sieber C.M.K."/>
            <person name="Emerson J.B."/>
            <person name="Anantharaman K."/>
            <person name="Thomas B.C."/>
            <person name="Malmstrom R."/>
            <person name="Stieglmeier M."/>
            <person name="Klingl A."/>
            <person name="Woyke T."/>
            <person name="Ryan C.M."/>
            <person name="Banfield J.F."/>
        </authorList>
    </citation>
    <scope>NUCLEOTIDE SEQUENCE [LARGE SCALE GENOMIC DNA]</scope>
</reference>
<keyword evidence="3" id="KW-0808">Transferase</keyword>
<evidence type="ECO:0000256" key="2">
    <source>
        <dbReference type="ARBA" id="ARBA00022603"/>
    </source>
</evidence>
<gene>
    <name evidence="5" type="ORF">COU15_01930</name>
</gene>
<dbReference type="InterPro" id="IPR029063">
    <property type="entry name" value="SAM-dependent_MTases_sf"/>
</dbReference>
<evidence type="ECO:0000256" key="1">
    <source>
        <dbReference type="ARBA" id="ARBA00008361"/>
    </source>
</evidence>
<dbReference type="GO" id="GO:0008757">
    <property type="term" value="F:S-adenosylmethionine-dependent methyltransferase activity"/>
    <property type="evidence" value="ECO:0007669"/>
    <property type="project" value="InterPro"/>
</dbReference>
<proteinExistence type="inferred from homology"/>
<evidence type="ECO:0000313" key="6">
    <source>
        <dbReference type="Proteomes" id="UP000229315"/>
    </source>
</evidence>
<dbReference type="Gene3D" id="3.40.50.150">
    <property type="entry name" value="Vaccinia Virus protein VP39"/>
    <property type="match status" value="1"/>
</dbReference>
<dbReference type="CDD" id="cd02440">
    <property type="entry name" value="AdoMet_MTases"/>
    <property type="match status" value="1"/>
</dbReference>
<dbReference type="SUPFAM" id="SSF53335">
    <property type="entry name" value="S-adenosyl-L-methionine-dependent methyltransferases"/>
    <property type="match status" value="1"/>
</dbReference>